<evidence type="ECO:0008006" key="3">
    <source>
        <dbReference type="Google" id="ProtNLM"/>
    </source>
</evidence>
<proteinExistence type="predicted"/>
<name>A0A0J6SW27_9HYPH</name>
<dbReference type="InterPro" id="IPR002636">
    <property type="entry name" value="DUF29"/>
</dbReference>
<gene>
    <name evidence="1" type="ORF">VQ03_18860</name>
</gene>
<keyword evidence="2" id="KW-1185">Reference proteome</keyword>
<dbReference type="OrthoDB" id="425753at2"/>
<dbReference type="PANTHER" id="PTHR34235">
    <property type="entry name" value="SLR1203 PROTEIN-RELATED"/>
    <property type="match status" value="1"/>
</dbReference>
<evidence type="ECO:0000313" key="2">
    <source>
        <dbReference type="Proteomes" id="UP000036449"/>
    </source>
</evidence>
<dbReference type="PATRIC" id="fig|1187852.3.peg.1165"/>
<evidence type="ECO:0000313" key="1">
    <source>
        <dbReference type="EMBL" id="KMO37752.1"/>
    </source>
</evidence>
<dbReference type="AlphaFoldDB" id="A0A0J6SW27"/>
<reference evidence="1 2" key="1">
    <citation type="submission" date="2015-03" db="EMBL/GenBank/DDBJ databases">
        <title>Genome sequencing of Methylobacterium tarhaniae DSM 25844.</title>
        <authorList>
            <person name="Chaudhry V."/>
            <person name="Patil P.B."/>
        </authorList>
    </citation>
    <scope>NUCLEOTIDE SEQUENCE [LARGE SCALE GENOMIC DNA]</scope>
    <source>
        <strain evidence="1 2">DSM 25844</strain>
    </source>
</reference>
<dbReference type="EMBL" id="LABZ01000130">
    <property type="protein sequence ID" value="KMO37752.1"/>
    <property type="molecule type" value="Genomic_DNA"/>
</dbReference>
<dbReference type="Proteomes" id="UP000036449">
    <property type="component" value="Unassembled WGS sequence"/>
</dbReference>
<sequence length="147" mass="16535">MPNLAEQAPNTGTCDTDFLRWTRERAQALATRDLAHLDITNLPDEVASVGRRQRTALESHLCVLPVHLLKCRAQSQRATPSRRDDLKAQRAAIARLIARNPSRRAYPAAILDETYRDAVRDAAGETRLDPRLFPPLLPFSLDPDFEP</sequence>
<accession>A0A0J6SW27</accession>
<comment type="caution">
    <text evidence="1">The sequence shown here is derived from an EMBL/GenBank/DDBJ whole genome shotgun (WGS) entry which is preliminary data.</text>
</comment>
<dbReference type="Pfam" id="PF01724">
    <property type="entry name" value="DUF29"/>
    <property type="match status" value="1"/>
</dbReference>
<dbReference type="RefSeq" id="WP_048452429.1">
    <property type="nucleotide sequence ID" value="NZ_LABZ01000130.1"/>
</dbReference>
<dbReference type="Gene3D" id="1.20.1220.20">
    <property type="entry name" value="Uncharcterised protein PF01724"/>
    <property type="match status" value="1"/>
</dbReference>
<organism evidence="1 2">
    <name type="scientific">Methylobacterium tarhaniae</name>
    <dbReference type="NCBI Taxonomy" id="1187852"/>
    <lineage>
        <taxon>Bacteria</taxon>
        <taxon>Pseudomonadati</taxon>
        <taxon>Pseudomonadota</taxon>
        <taxon>Alphaproteobacteria</taxon>
        <taxon>Hyphomicrobiales</taxon>
        <taxon>Methylobacteriaceae</taxon>
        <taxon>Methylobacterium</taxon>
    </lineage>
</organism>
<protein>
    <recommendedName>
        <fullName evidence="3">DUF29 domain-containing protein</fullName>
    </recommendedName>
</protein>